<reference evidence="17" key="1">
    <citation type="submission" date="2015-04" db="UniProtKB">
        <authorList>
            <consortium name="EnsemblPlants"/>
        </authorList>
    </citation>
    <scope>IDENTIFICATION</scope>
</reference>
<keyword evidence="13" id="KW-0443">Lipid metabolism</keyword>
<keyword evidence="14" id="KW-0275">Fatty acid biosynthesis</keyword>
<evidence type="ECO:0000259" key="16">
    <source>
        <dbReference type="Pfam" id="PF00724"/>
    </source>
</evidence>
<evidence type="ECO:0000256" key="3">
    <source>
        <dbReference type="ARBA" id="ARBA00009995"/>
    </source>
</evidence>
<dbReference type="eggNOG" id="KOG1192">
    <property type="taxonomic scope" value="Eukaryota"/>
</dbReference>
<dbReference type="eggNOG" id="KOG0134">
    <property type="taxonomic scope" value="Eukaryota"/>
</dbReference>
<evidence type="ECO:0000313" key="17">
    <source>
        <dbReference type="EnsemblPlants" id="OMERI06G08530.1"/>
    </source>
</evidence>
<dbReference type="EnsemblPlants" id="OMERI06G08530.1">
    <property type="protein sequence ID" value="OMERI06G08530.1"/>
    <property type="gene ID" value="OMERI06G08530"/>
</dbReference>
<dbReference type="CDD" id="cd03784">
    <property type="entry name" value="GT1_Gtf-like"/>
    <property type="match status" value="1"/>
</dbReference>
<keyword evidence="7" id="KW-0328">Glycosyltransferase</keyword>
<dbReference type="GO" id="GO:0008194">
    <property type="term" value="F:UDP-glycosyltransferase activity"/>
    <property type="evidence" value="ECO:0007669"/>
    <property type="project" value="InterPro"/>
</dbReference>
<evidence type="ECO:0000256" key="13">
    <source>
        <dbReference type="ARBA" id="ARBA00023098"/>
    </source>
</evidence>
<dbReference type="HOGENOM" id="CLU_003083_0_0_1"/>
<proteinExistence type="inferred from homology"/>
<evidence type="ECO:0000256" key="10">
    <source>
        <dbReference type="ARBA" id="ARBA00022832"/>
    </source>
</evidence>
<dbReference type="Pfam" id="PF00201">
    <property type="entry name" value="UDPGT"/>
    <property type="match status" value="1"/>
</dbReference>
<feature type="domain" description="NADH:flavin oxidoreductase/NADH oxidase N-terminal" evidence="16">
    <location>
        <begin position="1282"/>
        <end position="1611"/>
    </location>
</feature>
<evidence type="ECO:0000256" key="5">
    <source>
        <dbReference type="ARBA" id="ARBA00022630"/>
    </source>
</evidence>
<feature type="domain" description="NADH:flavin oxidoreductase/NADH oxidase N-terminal" evidence="16">
    <location>
        <begin position="404"/>
        <end position="733"/>
    </location>
</feature>
<dbReference type="Gramene" id="OMERI06G08530.1">
    <property type="protein sequence ID" value="OMERI06G08530.1"/>
    <property type="gene ID" value="OMERI06G08530"/>
</dbReference>
<evidence type="ECO:0000256" key="4">
    <source>
        <dbReference type="ARBA" id="ARBA00022516"/>
    </source>
</evidence>
<dbReference type="Gene3D" id="3.20.20.70">
    <property type="entry name" value="Aldolase class I"/>
    <property type="match status" value="3"/>
</dbReference>
<dbReference type="InterPro" id="IPR045247">
    <property type="entry name" value="Oye-like"/>
</dbReference>
<evidence type="ECO:0000256" key="12">
    <source>
        <dbReference type="ARBA" id="ARBA00023002"/>
    </source>
</evidence>
<dbReference type="InterPro" id="IPR013785">
    <property type="entry name" value="Aldolase_TIM"/>
</dbReference>
<dbReference type="SUPFAM" id="SSF51395">
    <property type="entry name" value="FMN-linked oxidoreductases"/>
    <property type="match status" value="3"/>
</dbReference>
<dbReference type="CDD" id="cd02933">
    <property type="entry name" value="OYE_like_FMN"/>
    <property type="match status" value="3"/>
</dbReference>
<evidence type="ECO:0000256" key="14">
    <source>
        <dbReference type="ARBA" id="ARBA00023160"/>
    </source>
</evidence>
<dbReference type="InterPro" id="IPR001155">
    <property type="entry name" value="OxRdtase_FMN_N"/>
</dbReference>
<evidence type="ECO:0000313" key="18">
    <source>
        <dbReference type="Proteomes" id="UP000008021"/>
    </source>
</evidence>
<comment type="cofactor">
    <cofactor evidence="1">
        <name>FMN</name>
        <dbReference type="ChEBI" id="CHEBI:58210"/>
    </cofactor>
</comment>
<sequence>MVHAPAKVAAAAAIPLLTPYKMGQLELSHRVVLAPLTRCRSYGNVPQPHAAVYYSQRATRGGLLIAEATDISPTAQGYPETPGIYTQQQIEAWKPIVDAVHRKGALFFLQIWHVGRVSTTDFQPNGQAPISSTDKQITPDDSGMVYSKPRRLRTDEIPQIIDDFRRAAGNAIEAGFDGVEIHGAHGYLLEQFMKDSANDRTDEYGGSLENRCRFAVEVIDAVVAEVGAHRVGIRLSPFVDFMDCFDSDPVALGSYMVQQLNKHPGFLYCHMVEPRMAIIEGRRKITHGLLPFRKQFNGTFIAAGGYDREEGNKVVADGYADLVAYGRLFLANPDLPRRFEINAPLNKYDRSTFYTQDPVVGYTDYPFLEEIDEERHKFTMSLKMSTLSKVARMVHAPAKEAIPLLTPYKMGQLELSHRVVLAPLTRCRSYGHVPQPHAAVYYSQRATNGGLLIAEATVISPTAQGYPDTPGIYTQQQIEAWKPIVDAVHRKGALFFLQIWHVGRVSTTDFQPNGQAPISSTDKQITPDDSGMVYSKPRRLRTDEIPQIVDDFRRAARNAIEAGFDGVEIHGAHGYLLDQFMKDSANDRTDEYGGNLENRCRFAVEVIDAVVAEVGAHRVGIRLSPFDNYMDCFDSNPVALGSYMVQQLNKHPGFLYCHMVEPGMAIVEGRRKITHGLLPFRKQFNGTFIAAGGYDREEGNKVVADGYADLVAYGRLFLANPDLPRRFEINAPLNKYDRSTFYTQDPVVGYTDYPFLEEIDEELHLVIFPWLAFGHLLPYLELAERVASRGHRVSFVSTPRNLARLPPVSPAAATRVDLVALALPRVHGLPDGTECTKDVPSGKFELLWKAFDALAAPFAEFLGAACDAAGERPDWIIADTFHHWAPLVALQHKVPCAMLLPSASMMAGWATRSSEPAGASIFQVLGAVEERREGVPCYEWGQKASFFVDHGASGMSVAKRCSLAMDRCTLAAMRSCPEWEPDAFQQVAAGLKNKPLIPLGLVPPSPDGGRRRAGMTDNSTMRWLDVQPAKSVVYVALGSEVPLPLEQVHELALGLELAGTRFLWALRKPHGVDLSDVLPPGYQERTKSHGHVAMGWVPQITILAHAAVGAFLTHCGRNSLVEGLLFGNPLIMLPIFGDQGPNARLMEGNKVGSQVRRDDMDGSFDRHGVAAAVRAVMVEEETRRVFVANAIRLQELVADKELHERYIDEFIQQLVSHGADGSCNTAGPSSRKKQTERNPEHFGRFWHREIHTEKPARIKLGVANMVQAQAAAKEAAAAAIPLMAPYKMGRFELSHRVVLAPLTRCRSYDHVPQPHAALYYSQRATNGGLLISEATGVSATGEGYPEIPGVWTRQQVKAWKPIVDAVHRKGALFFCQLAHVGRASTNDQQPNGQAPISSTDKQITPDDSHTVYSKPRRLRTDEIPHVVDDFRVAARNAIEAGFDGVEIHGAHGYLIDQFMKDSANGRTDQYGGSLENRCRFAVEVIDAVVAEVGADRVGIRLSPYIDFMDCFDSNPEALGSYMVRQLNKHPELLYCHMVEPRMATVEGRRKINHGLLPFRKQFDGTFIASGGYDREEGNKVVDDGYADLVAYGRLFLANPVLPRRFELNAPLNKYDGSTFYTHDPVVGYTDYPFLEEKKEDSATTMMERVTQERSDGIAVRTFPSSRQGPTQAL</sequence>
<evidence type="ECO:0000256" key="15">
    <source>
        <dbReference type="SAM" id="MobiDB-lite"/>
    </source>
</evidence>
<comment type="similarity">
    <text evidence="2">Belongs to the NADH:flavin oxidoreductase/NADH oxidase family.</text>
</comment>
<dbReference type="FunFam" id="3.20.20.70:FF:000073">
    <property type="entry name" value="12-oxophytodienoate reductase 3"/>
    <property type="match status" value="3"/>
</dbReference>
<evidence type="ECO:0000256" key="1">
    <source>
        <dbReference type="ARBA" id="ARBA00001917"/>
    </source>
</evidence>
<dbReference type="InterPro" id="IPR035595">
    <property type="entry name" value="UDP_glycos_trans_CS"/>
</dbReference>
<dbReference type="FunFam" id="3.40.50.2000:FF:000088">
    <property type="entry name" value="Glycosyltransferase"/>
    <property type="match status" value="1"/>
</dbReference>
<dbReference type="PANTHER" id="PTHR22893:SF44">
    <property type="entry name" value="12-OXOPHYTODIENOATE REDUCTASE 1"/>
    <property type="match status" value="1"/>
</dbReference>
<feature type="region of interest" description="Disordered" evidence="15">
    <location>
        <begin position="1384"/>
        <end position="1411"/>
    </location>
</feature>
<dbReference type="Pfam" id="PF00724">
    <property type="entry name" value="Oxidored_FMN"/>
    <property type="match status" value="3"/>
</dbReference>
<keyword evidence="10" id="KW-0276">Fatty acid metabolism</keyword>
<keyword evidence="12" id="KW-0560">Oxidoreductase</keyword>
<keyword evidence="9" id="KW-0925">Oxylipin biosynthesis</keyword>
<dbReference type="FunFam" id="3.40.50.2000:FF:000037">
    <property type="entry name" value="Glycosyltransferase"/>
    <property type="match status" value="1"/>
</dbReference>
<dbReference type="GO" id="GO:0016491">
    <property type="term" value="F:oxidoreductase activity"/>
    <property type="evidence" value="ECO:0007669"/>
    <property type="project" value="UniProtKB-KW"/>
</dbReference>
<evidence type="ECO:0000256" key="7">
    <source>
        <dbReference type="ARBA" id="ARBA00022676"/>
    </source>
</evidence>
<evidence type="ECO:0000256" key="6">
    <source>
        <dbReference type="ARBA" id="ARBA00022643"/>
    </source>
</evidence>
<dbReference type="GO" id="GO:0031408">
    <property type="term" value="P:oxylipin biosynthetic process"/>
    <property type="evidence" value="ECO:0007669"/>
    <property type="project" value="UniProtKB-KW"/>
</dbReference>
<keyword evidence="18" id="KW-1185">Reference proteome</keyword>
<keyword evidence="8" id="KW-0808">Transferase</keyword>
<evidence type="ECO:0000256" key="8">
    <source>
        <dbReference type="ARBA" id="ARBA00022679"/>
    </source>
</evidence>
<keyword evidence="11" id="KW-0521">NADP</keyword>
<dbReference type="Gene3D" id="3.40.50.2000">
    <property type="entry name" value="Glycogen Phosphorylase B"/>
    <property type="match status" value="2"/>
</dbReference>
<dbReference type="SUPFAM" id="SSF53756">
    <property type="entry name" value="UDP-Glycosyltransferase/glycogen phosphorylase"/>
    <property type="match status" value="1"/>
</dbReference>
<dbReference type="InterPro" id="IPR002213">
    <property type="entry name" value="UDP_glucos_trans"/>
</dbReference>
<keyword evidence="6" id="KW-0288">FMN</keyword>
<dbReference type="PANTHER" id="PTHR22893">
    <property type="entry name" value="NADH OXIDOREDUCTASE-RELATED"/>
    <property type="match status" value="1"/>
</dbReference>
<dbReference type="Proteomes" id="UP000008021">
    <property type="component" value="Chromosome 6"/>
</dbReference>
<name>A0A0E0DYV9_9ORYZ</name>
<comment type="similarity">
    <text evidence="3">Belongs to the UDP-glycosyltransferase family.</text>
</comment>
<organism evidence="17">
    <name type="scientific">Oryza meridionalis</name>
    <dbReference type="NCBI Taxonomy" id="40149"/>
    <lineage>
        <taxon>Eukaryota</taxon>
        <taxon>Viridiplantae</taxon>
        <taxon>Streptophyta</taxon>
        <taxon>Embryophyta</taxon>
        <taxon>Tracheophyta</taxon>
        <taxon>Spermatophyta</taxon>
        <taxon>Magnoliopsida</taxon>
        <taxon>Liliopsida</taxon>
        <taxon>Poales</taxon>
        <taxon>Poaceae</taxon>
        <taxon>BOP clade</taxon>
        <taxon>Oryzoideae</taxon>
        <taxon>Oryzeae</taxon>
        <taxon>Oryzinae</taxon>
        <taxon>Oryza</taxon>
    </lineage>
</organism>
<evidence type="ECO:0000256" key="9">
    <source>
        <dbReference type="ARBA" id="ARBA00022767"/>
    </source>
</evidence>
<dbReference type="STRING" id="40149.A0A0E0DYV9"/>
<feature type="compositionally biased region" description="Polar residues" evidence="15">
    <location>
        <begin position="1384"/>
        <end position="1402"/>
    </location>
</feature>
<dbReference type="PROSITE" id="PS00375">
    <property type="entry name" value="UDPGT"/>
    <property type="match status" value="1"/>
</dbReference>
<feature type="domain" description="NADH:flavin oxidoreductase/NADH oxidase N-terminal" evidence="16">
    <location>
        <begin position="16"/>
        <end position="345"/>
    </location>
</feature>
<evidence type="ECO:0000256" key="2">
    <source>
        <dbReference type="ARBA" id="ARBA00005979"/>
    </source>
</evidence>
<dbReference type="GO" id="GO:0009695">
    <property type="term" value="P:jasmonic acid biosynthetic process"/>
    <property type="evidence" value="ECO:0007669"/>
    <property type="project" value="TreeGrafter"/>
</dbReference>
<evidence type="ECO:0000256" key="11">
    <source>
        <dbReference type="ARBA" id="ARBA00022857"/>
    </source>
</evidence>
<accession>A0A0E0DYV9</accession>
<keyword evidence="4" id="KW-0444">Lipid biosynthesis</keyword>
<dbReference type="GO" id="GO:0010181">
    <property type="term" value="F:FMN binding"/>
    <property type="evidence" value="ECO:0007669"/>
    <property type="project" value="InterPro"/>
</dbReference>
<reference evidence="17" key="2">
    <citation type="submission" date="2018-05" db="EMBL/GenBank/DDBJ databases">
        <title>OmerRS3 (Oryza meridionalis Reference Sequence Version 3).</title>
        <authorList>
            <person name="Zhang J."/>
            <person name="Kudrna D."/>
            <person name="Lee S."/>
            <person name="Talag J."/>
            <person name="Welchert J."/>
            <person name="Wing R.A."/>
        </authorList>
    </citation>
    <scope>NUCLEOTIDE SEQUENCE [LARGE SCALE GENOMIC DNA]</scope>
    <source>
        <strain evidence="17">cv. OR44</strain>
    </source>
</reference>
<protein>
    <recommendedName>
        <fullName evidence="16">NADH:flavin oxidoreductase/NADH oxidase N-terminal domain-containing protein</fullName>
    </recommendedName>
</protein>
<keyword evidence="5" id="KW-0285">Flavoprotein</keyword>